<reference evidence="1" key="1">
    <citation type="submission" date="2022-10" db="EMBL/GenBank/DDBJ databases">
        <title>Genome Sequence of Xylaria curta.</title>
        <authorList>
            <person name="Buettner E."/>
        </authorList>
    </citation>
    <scope>NUCLEOTIDE SEQUENCE</scope>
    <source>
        <strain evidence="1">Babe10</strain>
    </source>
</reference>
<dbReference type="Proteomes" id="UP001143856">
    <property type="component" value="Unassembled WGS sequence"/>
</dbReference>
<sequence>MPPRKIDPAKRGDVSMAQFVYNGEASQSEPATAVPSHLKHTTSSISTPATHMETDDLEPSQLADKERDKDKDKERDRKDKDKDKDKDRDNSKDVVTIEDLTLPKSIITRLAKGVLPSNTQIQANAILAMSKSATVFINHLANAANEHTLNNNKKTIMPGDVFAALDDIEFPFFRERLEAEFKKFNDTQTSKRNTYRRKVAAQKKAKDGPGAGDPNTSMISTASAATDPDPAPRSKKQKPNAAHEESAMDLDGDETQEPRDASDADTEPEQEHEEDDEDDEDHDNAEEEDEDDDEEENEDEIHDRLEPRQNREDEDDDALDNDGDSD</sequence>
<accession>A0ACC1NIK0</accession>
<gene>
    <name evidence="1" type="ORF">NUW58_g7394</name>
</gene>
<protein>
    <submittedName>
        <fullName evidence="1">Uncharacterized protein</fullName>
    </submittedName>
</protein>
<proteinExistence type="predicted"/>
<dbReference type="EMBL" id="JAPDGR010001908">
    <property type="protein sequence ID" value="KAJ2978760.1"/>
    <property type="molecule type" value="Genomic_DNA"/>
</dbReference>
<name>A0ACC1NIK0_9PEZI</name>
<organism evidence="1 2">
    <name type="scientific">Xylaria curta</name>
    <dbReference type="NCBI Taxonomy" id="42375"/>
    <lineage>
        <taxon>Eukaryota</taxon>
        <taxon>Fungi</taxon>
        <taxon>Dikarya</taxon>
        <taxon>Ascomycota</taxon>
        <taxon>Pezizomycotina</taxon>
        <taxon>Sordariomycetes</taxon>
        <taxon>Xylariomycetidae</taxon>
        <taxon>Xylariales</taxon>
        <taxon>Xylariaceae</taxon>
        <taxon>Xylaria</taxon>
    </lineage>
</organism>
<evidence type="ECO:0000313" key="2">
    <source>
        <dbReference type="Proteomes" id="UP001143856"/>
    </source>
</evidence>
<keyword evidence="2" id="KW-1185">Reference proteome</keyword>
<comment type="caution">
    <text evidence="1">The sequence shown here is derived from an EMBL/GenBank/DDBJ whole genome shotgun (WGS) entry which is preliminary data.</text>
</comment>
<evidence type="ECO:0000313" key="1">
    <source>
        <dbReference type="EMBL" id="KAJ2978760.1"/>
    </source>
</evidence>